<feature type="transmembrane region" description="Helical" evidence="1">
    <location>
        <begin position="54"/>
        <end position="72"/>
    </location>
</feature>
<protein>
    <submittedName>
        <fullName evidence="3">Uncharacterized protein</fullName>
    </submittedName>
</protein>
<keyword evidence="4" id="KW-1185">Reference proteome</keyword>
<name>A0A8T9C3D9_9HELO</name>
<comment type="caution">
    <text evidence="3">The sequence shown here is derived from an EMBL/GenBank/DDBJ whole genome shotgun (WGS) entry which is preliminary data.</text>
</comment>
<evidence type="ECO:0000313" key="4">
    <source>
        <dbReference type="Proteomes" id="UP000469558"/>
    </source>
</evidence>
<dbReference type="PANTHER" id="PTHR35043">
    <property type="entry name" value="TRANSCRIPTION FACTOR DOMAIN-CONTAINING PROTEIN"/>
    <property type="match status" value="1"/>
</dbReference>
<keyword evidence="1" id="KW-0472">Membrane</keyword>
<dbReference type="OrthoDB" id="9451547at2759"/>
<keyword evidence="2" id="KW-0732">Signal</keyword>
<feature type="transmembrane region" description="Helical" evidence="1">
    <location>
        <begin position="324"/>
        <end position="343"/>
    </location>
</feature>
<reference evidence="3 4" key="1">
    <citation type="submission" date="2018-05" db="EMBL/GenBank/DDBJ databases">
        <title>Genome sequencing and assembly of the regulated plant pathogen Lachnellula willkommii and related sister species for the development of diagnostic species identification markers.</title>
        <authorList>
            <person name="Giroux E."/>
            <person name="Bilodeau G."/>
        </authorList>
    </citation>
    <scope>NUCLEOTIDE SEQUENCE [LARGE SCALE GENOMIC DNA]</scope>
    <source>
        <strain evidence="3 4">CBS 268.59</strain>
    </source>
</reference>
<keyword evidence="1" id="KW-1133">Transmembrane helix</keyword>
<dbReference type="PANTHER" id="PTHR35043:SF8">
    <property type="entry name" value="DUF4220 DOMAIN-CONTAINING PROTEIN"/>
    <property type="match status" value="1"/>
</dbReference>
<proteinExistence type="predicted"/>
<evidence type="ECO:0000256" key="2">
    <source>
        <dbReference type="SAM" id="SignalP"/>
    </source>
</evidence>
<organism evidence="3 4">
    <name type="scientific">Lachnellula suecica</name>
    <dbReference type="NCBI Taxonomy" id="602035"/>
    <lineage>
        <taxon>Eukaryota</taxon>
        <taxon>Fungi</taxon>
        <taxon>Dikarya</taxon>
        <taxon>Ascomycota</taxon>
        <taxon>Pezizomycotina</taxon>
        <taxon>Leotiomycetes</taxon>
        <taxon>Helotiales</taxon>
        <taxon>Lachnaceae</taxon>
        <taxon>Lachnellula</taxon>
    </lineage>
</organism>
<gene>
    <name evidence="3" type="ORF">LSUE1_G007529</name>
</gene>
<dbReference type="Proteomes" id="UP000469558">
    <property type="component" value="Unassembled WGS sequence"/>
</dbReference>
<sequence length="516" mass="58062">MLLFCKYLLIIAVLGAESLQAVLVSNRTIPTVDSSNITTQGWTSSPQGRGTIDIIWSCLVTIFLCSWSVLCLQIPGRKDRQFEIFWRRAWLTALCALGPEFTLQLALGQWSSARHSVREFHDANIPEWTMKHAFHADSGGYVLQTPDFKPIPIDAKQLLYLTKHEYIQLKILTEQELDDKNKVDFLLRLISVGQAVWFVTTIIARGAQGLFITGMELTTAAFILCSFATTFCWWNKGADMAVPEVLTTTTTMARILIDGGDAASAPYHRTPLDFIGREEWHWSLYWTHWINILRKMRINFAPRSLPHDRIENTVWHNILSPSQISIYLAITIPYSGVLFFAWNDFFPTTTEQLLWRMASFGPVAAIPLYFGVTAFAFSAYPAMKLYFHTWQTSRSKSQIIGSISPGSLPLNEASPVGQAQHIVKLGPVSNLERLSGKPLKDRSKLSTLIAGWRNNSVLKDASLDVPLKASIPLYGVACLYCTSRSFILLEDMLQLRSLPSSAYTTVDWGGFFPHLA</sequence>
<keyword evidence="1" id="KW-0812">Transmembrane</keyword>
<feature type="transmembrane region" description="Helical" evidence="1">
    <location>
        <begin position="363"/>
        <end position="387"/>
    </location>
</feature>
<feature type="transmembrane region" description="Helical" evidence="1">
    <location>
        <begin position="185"/>
        <end position="204"/>
    </location>
</feature>
<evidence type="ECO:0000256" key="1">
    <source>
        <dbReference type="SAM" id="Phobius"/>
    </source>
</evidence>
<dbReference type="EMBL" id="QGMK01001346">
    <property type="protein sequence ID" value="TVY68994.1"/>
    <property type="molecule type" value="Genomic_DNA"/>
</dbReference>
<feature type="transmembrane region" description="Helical" evidence="1">
    <location>
        <begin position="210"/>
        <end position="234"/>
    </location>
</feature>
<feature type="chain" id="PRO_5035794738" evidence="2">
    <location>
        <begin position="16"/>
        <end position="516"/>
    </location>
</feature>
<accession>A0A8T9C3D9</accession>
<dbReference type="AlphaFoldDB" id="A0A8T9C3D9"/>
<evidence type="ECO:0000313" key="3">
    <source>
        <dbReference type="EMBL" id="TVY68994.1"/>
    </source>
</evidence>
<feature type="signal peptide" evidence="2">
    <location>
        <begin position="1"/>
        <end position="15"/>
    </location>
</feature>